<sequence>MNVLFLTMARIGSLEDRGVYTDLLRKFHDEGHNVFVVTPMERRENKKTTLVKEKGGVILNIQTLNIQKTNIIEKGIGTLAIEYQFLRGIKKYFSDVSFDLIIYSTPPITFSKVISFVKKRDNAYSYLLLKDIFPQNAIDMKMLKEGSLLHKFFLKKEQKLYKVSDSIGCMSEANKKFVLIHNPSLNSEKVEVNPNSISPLELFQTEEEKNTIKKKYGLPIDKKVFVYGGNLGKPQGVDFVMETIAATKREDVFFLVIGSGTEYNRVKKWFDIEQPKNAMMMKGLPKDDYEFLLRACDVGMLFLHKDFTIPNFPSRLLSYLDIKLPVLAATDPNTDVGLVIENAECGYWILSGDQKAMQDSINKFCDNEENYLQMKENAWKLLLTEFHVDFSYELIKKRLKHV</sequence>
<dbReference type="Pfam" id="PF00534">
    <property type="entry name" value="Glycos_transf_1"/>
    <property type="match status" value="1"/>
</dbReference>
<protein>
    <submittedName>
        <fullName evidence="2">Glycosyltransferase involved in cell wall biosynthesis</fullName>
    </submittedName>
</protein>
<dbReference type="CDD" id="cd03794">
    <property type="entry name" value="GT4_WbuB-like"/>
    <property type="match status" value="1"/>
</dbReference>
<reference evidence="2 3" key="1">
    <citation type="journal article" date="2015" name="Stand. Genomic Sci.">
        <title>Genomic Encyclopedia of Bacterial and Archaeal Type Strains, Phase III: the genomes of soil and plant-associated and newly described type strains.</title>
        <authorList>
            <person name="Whitman W.B."/>
            <person name="Woyke T."/>
            <person name="Klenk H.P."/>
            <person name="Zhou Y."/>
            <person name="Lilburn T.G."/>
            <person name="Beck B.J."/>
            <person name="De Vos P."/>
            <person name="Vandamme P."/>
            <person name="Eisen J.A."/>
            <person name="Garrity G."/>
            <person name="Hugenholtz P."/>
            <person name="Kyrpides N.C."/>
        </authorList>
    </citation>
    <scope>NUCLEOTIDE SEQUENCE [LARGE SCALE GENOMIC DNA]</scope>
    <source>
        <strain evidence="2 3">CGMCC 1.6847</strain>
    </source>
</reference>
<dbReference type="SUPFAM" id="SSF53756">
    <property type="entry name" value="UDP-Glycosyltransferase/glycogen phosphorylase"/>
    <property type="match status" value="1"/>
</dbReference>
<name>A0ABY3FJK8_9FLAO</name>
<dbReference type="RefSeq" id="WP_144894273.1">
    <property type="nucleotide sequence ID" value="NZ_VLKO01000016.1"/>
</dbReference>
<evidence type="ECO:0000259" key="1">
    <source>
        <dbReference type="Pfam" id="PF00534"/>
    </source>
</evidence>
<dbReference type="PANTHER" id="PTHR12526:SF609">
    <property type="entry name" value="LIPOPOLYSACCHARIDE BIOSYNTHESIS PROTEIN"/>
    <property type="match status" value="1"/>
</dbReference>
<evidence type="ECO:0000313" key="2">
    <source>
        <dbReference type="EMBL" id="TWH99156.1"/>
    </source>
</evidence>
<dbReference type="PANTHER" id="PTHR12526">
    <property type="entry name" value="GLYCOSYLTRANSFERASE"/>
    <property type="match status" value="1"/>
</dbReference>
<gene>
    <name evidence="2" type="ORF">IQ05_03151</name>
</gene>
<organism evidence="2 3">
    <name type="scientific">Flavobacterium tiangeerense</name>
    <dbReference type="NCBI Taxonomy" id="459471"/>
    <lineage>
        <taxon>Bacteria</taxon>
        <taxon>Pseudomonadati</taxon>
        <taxon>Bacteroidota</taxon>
        <taxon>Flavobacteriia</taxon>
        <taxon>Flavobacteriales</taxon>
        <taxon>Flavobacteriaceae</taxon>
        <taxon>Flavobacterium</taxon>
    </lineage>
</organism>
<dbReference type="Gene3D" id="3.40.50.2000">
    <property type="entry name" value="Glycogen Phosphorylase B"/>
    <property type="match status" value="2"/>
</dbReference>
<comment type="caution">
    <text evidence="2">The sequence shown here is derived from an EMBL/GenBank/DDBJ whole genome shotgun (WGS) entry which is preliminary data.</text>
</comment>
<feature type="domain" description="Glycosyl transferase family 1" evidence="1">
    <location>
        <begin position="209"/>
        <end position="378"/>
    </location>
</feature>
<evidence type="ECO:0000313" key="3">
    <source>
        <dbReference type="Proteomes" id="UP000317519"/>
    </source>
</evidence>
<dbReference type="EMBL" id="VLKO01000016">
    <property type="protein sequence ID" value="TWH99156.1"/>
    <property type="molecule type" value="Genomic_DNA"/>
</dbReference>
<dbReference type="InterPro" id="IPR001296">
    <property type="entry name" value="Glyco_trans_1"/>
</dbReference>
<keyword evidence="3" id="KW-1185">Reference proteome</keyword>
<proteinExistence type="predicted"/>
<accession>A0ABY3FJK8</accession>
<dbReference type="Proteomes" id="UP000317519">
    <property type="component" value="Unassembled WGS sequence"/>
</dbReference>